<sequence>MFTKDQEIEVLGTVFNVSSYPDDTNHFVVLKSGSVKLKSGLLEKRKLLGNKYNERIITPGTKANFNLKNHLITEKQVNVEDYFAWINGVLIVKNDDLEHITKRLSRYYNVSISIENDEIKEETFSGYLDLKENIVKVLDVLKESTKLNYQIDDTNNINININ</sequence>
<gene>
    <name evidence="2" type="ORF">FUA24_02295</name>
</gene>
<keyword evidence="3" id="KW-1185">Reference proteome</keyword>
<dbReference type="AlphaFoldDB" id="A0A5D0J7W1"/>
<evidence type="ECO:0000313" key="3">
    <source>
        <dbReference type="Proteomes" id="UP000323930"/>
    </source>
</evidence>
<dbReference type="PANTHER" id="PTHR30273">
    <property type="entry name" value="PERIPLASMIC SIGNAL SENSOR AND SIGMA FACTOR ACTIVATOR FECR-RELATED"/>
    <property type="match status" value="1"/>
</dbReference>
<dbReference type="OrthoDB" id="651134at2"/>
<comment type="caution">
    <text evidence="2">The sequence shown here is derived from an EMBL/GenBank/DDBJ whole genome shotgun (WGS) entry which is preliminary data.</text>
</comment>
<dbReference type="InterPro" id="IPR012373">
    <property type="entry name" value="Ferrdict_sens_TM"/>
</dbReference>
<dbReference type="Pfam" id="PF16344">
    <property type="entry name" value="FecR_C"/>
    <property type="match status" value="1"/>
</dbReference>
<dbReference type="PANTHER" id="PTHR30273:SF2">
    <property type="entry name" value="PROTEIN FECR"/>
    <property type="match status" value="1"/>
</dbReference>
<evidence type="ECO:0000259" key="1">
    <source>
        <dbReference type="Pfam" id="PF16344"/>
    </source>
</evidence>
<evidence type="ECO:0000313" key="2">
    <source>
        <dbReference type="EMBL" id="TYA92283.1"/>
    </source>
</evidence>
<dbReference type="Gene3D" id="2.60.120.1440">
    <property type="match status" value="1"/>
</dbReference>
<reference evidence="2 3" key="1">
    <citation type="submission" date="2019-08" db="EMBL/GenBank/DDBJ databases">
        <title>Seonamhaeicola sediminis sp. nov., isolated from marine sediment.</title>
        <authorList>
            <person name="Cao W.R."/>
        </authorList>
    </citation>
    <scope>NUCLEOTIDE SEQUENCE [LARGE SCALE GENOMIC DNA]</scope>
    <source>
        <strain evidence="2 3">B011</strain>
    </source>
</reference>
<dbReference type="GO" id="GO:0016989">
    <property type="term" value="F:sigma factor antagonist activity"/>
    <property type="evidence" value="ECO:0007669"/>
    <property type="project" value="TreeGrafter"/>
</dbReference>
<organism evidence="2 3">
    <name type="scientific">Seonamhaeicola marinus</name>
    <dbReference type="NCBI Taxonomy" id="1912246"/>
    <lineage>
        <taxon>Bacteria</taxon>
        <taxon>Pseudomonadati</taxon>
        <taxon>Bacteroidota</taxon>
        <taxon>Flavobacteriia</taxon>
        <taxon>Flavobacteriales</taxon>
        <taxon>Flavobacteriaceae</taxon>
    </lineage>
</organism>
<dbReference type="EMBL" id="VSDQ01000163">
    <property type="protein sequence ID" value="TYA92283.1"/>
    <property type="molecule type" value="Genomic_DNA"/>
</dbReference>
<dbReference type="Proteomes" id="UP000323930">
    <property type="component" value="Unassembled WGS sequence"/>
</dbReference>
<proteinExistence type="predicted"/>
<dbReference type="InterPro" id="IPR032508">
    <property type="entry name" value="FecR_C"/>
</dbReference>
<name>A0A5D0J7W1_9FLAO</name>
<accession>A0A5D0J7W1</accession>
<feature type="domain" description="Protein FecR C-terminal" evidence="1">
    <location>
        <begin position="90"/>
        <end position="155"/>
    </location>
</feature>
<protein>
    <submittedName>
        <fullName evidence="2">DUF4974 domain-containing protein</fullName>
    </submittedName>
</protein>
<dbReference type="Gene3D" id="3.55.50.30">
    <property type="match status" value="1"/>
</dbReference>